<protein>
    <recommendedName>
        <fullName evidence="2">Ig-like domain-containing protein</fullName>
    </recommendedName>
</protein>
<dbReference type="PANTHER" id="PTHR23279">
    <property type="entry name" value="DEFECTIVE PROBOSCIS EXTENSION RESPONSE DPR -RELATED"/>
    <property type="match status" value="1"/>
</dbReference>
<sequence length="295" mass="32894">MSVCVCVLRLLALLHVAACYQSSMGVGSMGGILQLRPAPHPRFLHDHLSVNVSVQLGSTAHLHCCIAGIRDQSVSWYKKAGEEIHLITFGFQTYHNDDRFAMTYEHPHDWRLRIRFVQHRDEGTYQCQVSTHPPLTRTVHMHVVEAAMHILDERGVLLREKFYHTGSTIELQCRVSNVPIATALQLTWYRGRQRLNYDASRGGVSVKTELRGSVAHSWLRVGNAVKEDSGTYYCNVTHLAATSVNIHVVPEKHPAAIQAGGAVTPYAPLTILAALTHALTYSHALTHTLPPTPHR</sequence>
<dbReference type="Proteomes" id="UP001487740">
    <property type="component" value="Unassembled WGS sequence"/>
</dbReference>
<dbReference type="PROSITE" id="PS50835">
    <property type="entry name" value="IG_LIKE"/>
    <property type="match status" value="2"/>
</dbReference>
<dbReference type="InterPro" id="IPR013098">
    <property type="entry name" value="Ig_I-set"/>
</dbReference>
<gene>
    <name evidence="3" type="ORF">O3P69_019205</name>
</gene>
<feature type="domain" description="Ig-like" evidence="2">
    <location>
        <begin position="133"/>
        <end position="245"/>
    </location>
</feature>
<dbReference type="SUPFAM" id="SSF48726">
    <property type="entry name" value="Immunoglobulin"/>
    <property type="match status" value="2"/>
</dbReference>
<dbReference type="InterPro" id="IPR007110">
    <property type="entry name" value="Ig-like_dom"/>
</dbReference>
<dbReference type="EMBL" id="JARAKH010000043">
    <property type="protein sequence ID" value="KAK8379193.1"/>
    <property type="molecule type" value="Genomic_DNA"/>
</dbReference>
<feature type="chain" id="PRO_5043609387" description="Ig-like domain-containing protein" evidence="1">
    <location>
        <begin position="20"/>
        <end position="295"/>
    </location>
</feature>
<organism evidence="3 4">
    <name type="scientific">Scylla paramamosain</name>
    <name type="common">Mud crab</name>
    <dbReference type="NCBI Taxonomy" id="85552"/>
    <lineage>
        <taxon>Eukaryota</taxon>
        <taxon>Metazoa</taxon>
        <taxon>Ecdysozoa</taxon>
        <taxon>Arthropoda</taxon>
        <taxon>Crustacea</taxon>
        <taxon>Multicrustacea</taxon>
        <taxon>Malacostraca</taxon>
        <taxon>Eumalacostraca</taxon>
        <taxon>Eucarida</taxon>
        <taxon>Decapoda</taxon>
        <taxon>Pleocyemata</taxon>
        <taxon>Brachyura</taxon>
        <taxon>Eubrachyura</taxon>
        <taxon>Portunoidea</taxon>
        <taxon>Portunidae</taxon>
        <taxon>Portuninae</taxon>
        <taxon>Scylla</taxon>
    </lineage>
</organism>
<dbReference type="InterPro" id="IPR013151">
    <property type="entry name" value="Immunoglobulin_dom"/>
</dbReference>
<name>A0AAW0SVU1_SCYPA</name>
<feature type="signal peptide" evidence="1">
    <location>
        <begin position="1"/>
        <end position="19"/>
    </location>
</feature>
<evidence type="ECO:0000259" key="2">
    <source>
        <dbReference type="PROSITE" id="PS50835"/>
    </source>
</evidence>
<dbReference type="AlphaFoldDB" id="A0AAW0SVU1"/>
<dbReference type="SMART" id="SM00409">
    <property type="entry name" value="IG"/>
    <property type="match status" value="2"/>
</dbReference>
<evidence type="ECO:0000313" key="4">
    <source>
        <dbReference type="Proteomes" id="UP001487740"/>
    </source>
</evidence>
<reference evidence="3 4" key="1">
    <citation type="submission" date="2023-03" db="EMBL/GenBank/DDBJ databases">
        <title>High-quality genome of Scylla paramamosain provides insights in environmental adaptation.</title>
        <authorList>
            <person name="Zhang L."/>
        </authorList>
    </citation>
    <scope>NUCLEOTIDE SEQUENCE [LARGE SCALE GENOMIC DNA]</scope>
    <source>
        <strain evidence="3">LZ_2023a</strain>
        <tissue evidence="3">Muscle</tissue>
    </source>
</reference>
<dbReference type="PANTHER" id="PTHR23279:SF3">
    <property type="entry name" value="DEFECTIVE PROBOSCIS EXTENSION RESPONSE 18"/>
    <property type="match status" value="1"/>
</dbReference>
<feature type="domain" description="Ig-like" evidence="2">
    <location>
        <begin position="41"/>
        <end position="130"/>
    </location>
</feature>
<dbReference type="SMART" id="SM00408">
    <property type="entry name" value="IGc2"/>
    <property type="match status" value="2"/>
</dbReference>
<dbReference type="InterPro" id="IPR003599">
    <property type="entry name" value="Ig_sub"/>
</dbReference>
<comment type="caution">
    <text evidence="3">The sequence shown here is derived from an EMBL/GenBank/DDBJ whole genome shotgun (WGS) entry which is preliminary data.</text>
</comment>
<dbReference type="SMART" id="SM00406">
    <property type="entry name" value="IGv"/>
    <property type="match status" value="2"/>
</dbReference>
<keyword evidence="1" id="KW-0732">Signal</keyword>
<dbReference type="Pfam" id="PF07679">
    <property type="entry name" value="I-set"/>
    <property type="match status" value="1"/>
</dbReference>
<dbReference type="InterPro" id="IPR003598">
    <property type="entry name" value="Ig_sub2"/>
</dbReference>
<dbReference type="Gene3D" id="2.60.40.10">
    <property type="entry name" value="Immunoglobulins"/>
    <property type="match status" value="2"/>
</dbReference>
<dbReference type="InterPro" id="IPR013106">
    <property type="entry name" value="Ig_V-set"/>
</dbReference>
<dbReference type="InterPro" id="IPR037448">
    <property type="entry name" value="Zig-8"/>
</dbReference>
<dbReference type="GO" id="GO:0050808">
    <property type="term" value="P:synapse organization"/>
    <property type="evidence" value="ECO:0007669"/>
    <property type="project" value="TreeGrafter"/>
</dbReference>
<accession>A0AAW0SVU1</accession>
<dbReference type="Pfam" id="PF00047">
    <property type="entry name" value="ig"/>
    <property type="match status" value="1"/>
</dbReference>
<keyword evidence="4" id="KW-1185">Reference proteome</keyword>
<evidence type="ECO:0000256" key="1">
    <source>
        <dbReference type="SAM" id="SignalP"/>
    </source>
</evidence>
<dbReference type="InterPro" id="IPR013783">
    <property type="entry name" value="Ig-like_fold"/>
</dbReference>
<dbReference type="InterPro" id="IPR036179">
    <property type="entry name" value="Ig-like_dom_sf"/>
</dbReference>
<dbReference type="GO" id="GO:0032589">
    <property type="term" value="C:neuron projection membrane"/>
    <property type="evidence" value="ECO:0007669"/>
    <property type="project" value="TreeGrafter"/>
</dbReference>
<proteinExistence type="predicted"/>
<evidence type="ECO:0000313" key="3">
    <source>
        <dbReference type="EMBL" id="KAK8379193.1"/>
    </source>
</evidence>